<feature type="region of interest" description="Disordered" evidence="1">
    <location>
        <begin position="1"/>
        <end position="27"/>
    </location>
</feature>
<feature type="compositionally biased region" description="Basic residues" evidence="1">
    <location>
        <begin position="17"/>
        <end position="26"/>
    </location>
</feature>
<gene>
    <name evidence="3" type="ORF">ACFONL_01830</name>
</gene>
<protein>
    <submittedName>
        <fullName evidence="3">DUF5681 domain-containing protein</fullName>
    </submittedName>
</protein>
<dbReference type="EMBL" id="JBHRYC010000022">
    <property type="protein sequence ID" value="MFC3636129.1"/>
    <property type="molecule type" value="Genomic_DNA"/>
</dbReference>
<feature type="region of interest" description="Disordered" evidence="1">
    <location>
        <begin position="63"/>
        <end position="82"/>
    </location>
</feature>
<accession>A0ABV7UCK3</accession>
<keyword evidence="4" id="KW-1185">Reference proteome</keyword>
<dbReference type="InterPro" id="IPR043736">
    <property type="entry name" value="DUF5681"/>
</dbReference>
<feature type="domain" description="DUF5681" evidence="2">
    <location>
        <begin position="8"/>
        <end position="66"/>
    </location>
</feature>
<evidence type="ECO:0000256" key="1">
    <source>
        <dbReference type="SAM" id="MobiDB-lite"/>
    </source>
</evidence>
<comment type="caution">
    <text evidence="3">The sequence shown here is derived from an EMBL/GenBank/DDBJ whole genome shotgun (WGS) entry which is preliminary data.</text>
</comment>
<feature type="compositionally biased region" description="Polar residues" evidence="1">
    <location>
        <begin position="1"/>
        <end position="10"/>
    </location>
</feature>
<dbReference type="RefSeq" id="WP_373301739.1">
    <property type="nucleotide sequence ID" value="NZ_BNCG01000118.1"/>
</dbReference>
<evidence type="ECO:0000313" key="3">
    <source>
        <dbReference type="EMBL" id="MFC3636129.1"/>
    </source>
</evidence>
<evidence type="ECO:0000259" key="2">
    <source>
        <dbReference type="Pfam" id="PF18932"/>
    </source>
</evidence>
<sequence>MAANSTSFRKSGNPAGKPRRSRHRTTRAIDELLAGEAGRITHKAIEMACGGDTVALRLCLERLAPPRKDRPVPLRSTAHRKH</sequence>
<proteinExistence type="predicted"/>
<reference evidence="4" key="1">
    <citation type="journal article" date="2019" name="Int. J. Syst. Evol. Microbiol.">
        <title>The Global Catalogue of Microorganisms (GCM) 10K type strain sequencing project: providing services to taxonomists for standard genome sequencing and annotation.</title>
        <authorList>
            <consortium name="The Broad Institute Genomics Platform"/>
            <consortium name="The Broad Institute Genome Sequencing Center for Infectious Disease"/>
            <person name="Wu L."/>
            <person name="Ma J."/>
        </authorList>
    </citation>
    <scope>NUCLEOTIDE SEQUENCE [LARGE SCALE GENOMIC DNA]</scope>
    <source>
        <strain evidence="4">KCTC 42282</strain>
    </source>
</reference>
<dbReference type="Proteomes" id="UP001595704">
    <property type="component" value="Unassembled WGS sequence"/>
</dbReference>
<dbReference type="Pfam" id="PF18932">
    <property type="entry name" value="DUF5681"/>
    <property type="match status" value="1"/>
</dbReference>
<organism evidence="3 4">
    <name type="scientific">Camelimonas fluminis</name>
    <dbReference type="NCBI Taxonomy" id="1576911"/>
    <lineage>
        <taxon>Bacteria</taxon>
        <taxon>Pseudomonadati</taxon>
        <taxon>Pseudomonadota</taxon>
        <taxon>Alphaproteobacteria</taxon>
        <taxon>Hyphomicrobiales</taxon>
        <taxon>Chelatococcaceae</taxon>
        <taxon>Camelimonas</taxon>
    </lineage>
</organism>
<name>A0ABV7UCK3_9HYPH</name>
<evidence type="ECO:0000313" key="4">
    <source>
        <dbReference type="Proteomes" id="UP001595704"/>
    </source>
</evidence>